<gene>
    <name evidence="3" type="ORF">SAMN02745121_06212</name>
</gene>
<feature type="compositionally biased region" description="Low complexity" evidence="1">
    <location>
        <begin position="158"/>
        <end position="172"/>
    </location>
</feature>
<dbReference type="EMBL" id="FOMX01000023">
    <property type="protein sequence ID" value="SFE95035.1"/>
    <property type="molecule type" value="Genomic_DNA"/>
</dbReference>
<proteinExistence type="predicted"/>
<feature type="transmembrane region" description="Helical" evidence="2">
    <location>
        <begin position="98"/>
        <end position="119"/>
    </location>
</feature>
<evidence type="ECO:0000256" key="1">
    <source>
        <dbReference type="SAM" id="MobiDB-lite"/>
    </source>
</evidence>
<keyword evidence="2" id="KW-1133">Transmembrane helix</keyword>
<name>A0A1I2EQE2_9BACT</name>
<dbReference type="AlphaFoldDB" id="A0A1I2EQE2"/>
<evidence type="ECO:0000313" key="3">
    <source>
        <dbReference type="EMBL" id="SFE95035.1"/>
    </source>
</evidence>
<dbReference type="STRING" id="54.SAMN02745121_06212"/>
<sequence>MMGARNENSVLFSLASLRALEAGPAADAPAPLAVAKRPAPAPEPTDGSGLIDVRALGAVIQAERPQARAPRFSELTAAPLVIPPTPVRPRATTAPPPMPLYLLLGVVALGMMGLAGFLATRGPTPAPVIIERHISQAPMVVASAAEPEPEPEAEPEAVEPAAPAVAAETPEPGSSKRPRKPTIKPVTPSADKPAPSKPVTPAAPSGPASDSVECLLSPDKCKTKPAAPPKVEPPSSSVPGDSLPEKLEPVDIADGTRAAKAAALDRCRVHARGGEKVTIKLSIAGPDGTVLTSAPQDDAGNPALANCAAGELMRATFKKVSKAQIGAVATLKF</sequence>
<evidence type="ECO:0000256" key="2">
    <source>
        <dbReference type="SAM" id="Phobius"/>
    </source>
</evidence>
<reference evidence="4" key="1">
    <citation type="submission" date="2016-10" db="EMBL/GenBank/DDBJ databases">
        <authorList>
            <person name="Varghese N."/>
            <person name="Submissions S."/>
        </authorList>
    </citation>
    <scope>NUCLEOTIDE SEQUENCE [LARGE SCALE GENOMIC DNA]</scope>
    <source>
        <strain evidence="4">ATCC 25963</strain>
    </source>
</reference>
<keyword evidence="4" id="KW-1185">Reference proteome</keyword>
<dbReference type="RefSeq" id="WP_096331679.1">
    <property type="nucleotide sequence ID" value="NZ_NETK01000001.1"/>
</dbReference>
<feature type="compositionally biased region" description="Acidic residues" evidence="1">
    <location>
        <begin position="147"/>
        <end position="157"/>
    </location>
</feature>
<evidence type="ECO:0000313" key="4">
    <source>
        <dbReference type="Proteomes" id="UP000199400"/>
    </source>
</evidence>
<feature type="region of interest" description="Disordered" evidence="1">
    <location>
        <begin position="141"/>
        <end position="246"/>
    </location>
</feature>
<dbReference type="Proteomes" id="UP000199400">
    <property type="component" value="Unassembled WGS sequence"/>
</dbReference>
<keyword evidence="2" id="KW-0472">Membrane</keyword>
<accession>A0A1I2EQE2</accession>
<protein>
    <submittedName>
        <fullName evidence="3">Uncharacterized protein</fullName>
    </submittedName>
</protein>
<keyword evidence="2" id="KW-0812">Transmembrane</keyword>
<organism evidence="3 4">
    <name type="scientific">Nannocystis exedens</name>
    <dbReference type="NCBI Taxonomy" id="54"/>
    <lineage>
        <taxon>Bacteria</taxon>
        <taxon>Pseudomonadati</taxon>
        <taxon>Myxococcota</taxon>
        <taxon>Polyangia</taxon>
        <taxon>Nannocystales</taxon>
        <taxon>Nannocystaceae</taxon>
        <taxon>Nannocystis</taxon>
    </lineage>
</organism>